<name>A0A4Q1SGJ9_9BACT</name>
<evidence type="ECO:0000256" key="1">
    <source>
        <dbReference type="SAM" id="MobiDB-lite"/>
    </source>
</evidence>
<feature type="compositionally biased region" description="Polar residues" evidence="1">
    <location>
        <begin position="49"/>
        <end position="58"/>
    </location>
</feature>
<dbReference type="InterPro" id="IPR005001">
    <property type="entry name" value="Hfq"/>
</dbReference>
<dbReference type="Gene3D" id="2.30.30.100">
    <property type="match status" value="1"/>
</dbReference>
<dbReference type="GO" id="GO:0003723">
    <property type="term" value="F:RNA binding"/>
    <property type="evidence" value="ECO:0007669"/>
    <property type="project" value="InterPro"/>
</dbReference>
<dbReference type="Proteomes" id="UP000290253">
    <property type="component" value="Unassembled WGS sequence"/>
</dbReference>
<comment type="caution">
    <text evidence="2">The sequence shown here is derived from an EMBL/GenBank/DDBJ whole genome shotgun (WGS) entry which is preliminary data.</text>
</comment>
<protein>
    <recommendedName>
        <fullName evidence="4">RNA chaperone Hfq</fullName>
    </recommendedName>
</protein>
<accession>A0A4Q1SGJ9</accession>
<evidence type="ECO:0000313" key="2">
    <source>
        <dbReference type="EMBL" id="RXS96489.1"/>
    </source>
</evidence>
<gene>
    <name evidence="2" type="ORF">ESZ00_00575</name>
</gene>
<proteinExistence type="predicted"/>
<keyword evidence="3" id="KW-1185">Reference proteome</keyword>
<evidence type="ECO:0000313" key="3">
    <source>
        <dbReference type="Proteomes" id="UP000290253"/>
    </source>
</evidence>
<dbReference type="OrthoDB" id="123098at2"/>
<feature type="region of interest" description="Disordered" evidence="1">
    <location>
        <begin position="28"/>
        <end position="58"/>
    </location>
</feature>
<dbReference type="AlphaFoldDB" id="A0A4Q1SGJ9"/>
<organism evidence="2 3">
    <name type="scientific">Silvibacterium dinghuense</name>
    <dbReference type="NCBI Taxonomy" id="1560006"/>
    <lineage>
        <taxon>Bacteria</taxon>
        <taxon>Pseudomonadati</taxon>
        <taxon>Acidobacteriota</taxon>
        <taxon>Terriglobia</taxon>
        <taxon>Terriglobales</taxon>
        <taxon>Acidobacteriaceae</taxon>
        <taxon>Silvibacterium</taxon>
    </lineage>
</organism>
<dbReference type="Pfam" id="PF17209">
    <property type="entry name" value="Hfq"/>
    <property type="match status" value="1"/>
</dbReference>
<dbReference type="RefSeq" id="WP_129206238.1">
    <property type="nucleotide sequence ID" value="NZ_BMGU01000001.1"/>
</dbReference>
<reference evidence="2 3" key="1">
    <citation type="journal article" date="2016" name="Int. J. Syst. Evol. Microbiol.">
        <title>Acidipila dinghuensis sp. nov., an acidobacterium isolated from forest soil.</title>
        <authorList>
            <person name="Jiang Y.W."/>
            <person name="Wang J."/>
            <person name="Chen M.H."/>
            <person name="Lv Y.Y."/>
            <person name="Qiu L.H."/>
        </authorList>
    </citation>
    <scope>NUCLEOTIDE SEQUENCE [LARGE SCALE GENOMIC DNA]</scope>
    <source>
        <strain evidence="2 3">DHOF10</strain>
    </source>
</reference>
<dbReference type="EMBL" id="SDMK01000001">
    <property type="protein sequence ID" value="RXS96489.1"/>
    <property type="molecule type" value="Genomic_DNA"/>
</dbReference>
<evidence type="ECO:0008006" key="4">
    <source>
        <dbReference type="Google" id="ProtNLM"/>
    </source>
</evidence>
<dbReference type="SUPFAM" id="SSF50182">
    <property type="entry name" value="Sm-like ribonucleoproteins"/>
    <property type="match status" value="1"/>
</dbReference>
<dbReference type="GO" id="GO:0006355">
    <property type="term" value="P:regulation of DNA-templated transcription"/>
    <property type="evidence" value="ECO:0007669"/>
    <property type="project" value="InterPro"/>
</dbReference>
<sequence length="147" mass="16373">MANPSRFSIGTLHEVRPAMTAVPDDPATEAAALGPRKLVRPRLPEGSARRNTGNRGENTMLTHQAALLGALAGHGHDAEDAHAEAFYFQKQIQTQTLMVFVLEDGEEIEGYIEWFDRSTIKVRNGRKTLIYKSAIKYLYKAGERHPD</sequence>
<dbReference type="InterPro" id="IPR010920">
    <property type="entry name" value="LSM_dom_sf"/>
</dbReference>